<sequence>MIYLSDRKLAQFLPGLRRAWPRPRISFSTPFGGLDVDTATVANSDPTGGQLARVVKHIEEAASWYAEEDVRPGQWVTFEATMNYVLLNTADTKMVVFVDVPPSQQDTRLLLHGSAQHLIGTSTLPAAAEMQDPLVQRALEGGASAPGALTAALFDRDVVEEQRPSLSTALRQMLASAEARTHPEMAAPMRGYARVTTGFRRGNHPGLLVASPLYVEFDDNLT</sequence>
<evidence type="ECO:0000313" key="1">
    <source>
        <dbReference type="EMBL" id="WTZ14739.1"/>
    </source>
</evidence>
<proteinExistence type="predicted"/>
<dbReference type="InterPro" id="IPR054284">
    <property type="entry name" value="DUF7019"/>
</dbReference>
<accession>A0AAU3IA52</accession>
<dbReference type="NCBIfam" id="NF040893">
    <property type="entry name" value="SAVMC3_10250"/>
    <property type="match status" value="1"/>
</dbReference>
<protein>
    <submittedName>
        <fullName evidence="1">SAVMC3_10250 family protein</fullName>
    </submittedName>
</protein>
<reference evidence="1" key="1">
    <citation type="submission" date="2022-10" db="EMBL/GenBank/DDBJ databases">
        <title>The complete genomes of actinobacterial strains from the NBC collection.</title>
        <authorList>
            <person name="Joergensen T.S."/>
            <person name="Alvarez Arevalo M."/>
            <person name="Sterndorff E.B."/>
            <person name="Faurdal D."/>
            <person name="Vuksanovic O."/>
            <person name="Mourched A.-S."/>
            <person name="Charusanti P."/>
            <person name="Shaw S."/>
            <person name="Blin K."/>
            <person name="Weber T."/>
        </authorList>
    </citation>
    <scope>NUCLEOTIDE SEQUENCE</scope>
    <source>
        <strain evidence="1">NBC_01393</strain>
    </source>
</reference>
<organism evidence="1">
    <name type="scientific">Streptomyces sp. NBC_01393</name>
    <dbReference type="NCBI Taxonomy" id="2903851"/>
    <lineage>
        <taxon>Bacteria</taxon>
        <taxon>Bacillati</taxon>
        <taxon>Actinomycetota</taxon>
        <taxon>Actinomycetes</taxon>
        <taxon>Kitasatosporales</taxon>
        <taxon>Streptomycetaceae</taxon>
        <taxon>Streptomyces</taxon>
    </lineage>
</organism>
<dbReference type="EMBL" id="CP109546">
    <property type="protein sequence ID" value="WTZ14739.1"/>
    <property type="molecule type" value="Genomic_DNA"/>
</dbReference>
<dbReference type="Pfam" id="PF22880">
    <property type="entry name" value="DUF7019"/>
    <property type="match status" value="1"/>
</dbReference>
<name>A0AAU3IA52_9ACTN</name>
<dbReference type="AlphaFoldDB" id="A0AAU3IA52"/>
<gene>
    <name evidence="1" type="ORF">OG699_16470</name>
</gene>